<protein>
    <submittedName>
        <fullName evidence="4">Uncharacterized protein</fullName>
    </submittedName>
</protein>
<dbReference type="GO" id="GO:0003997">
    <property type="term" value="F:acyl-CoA oxidase activity"/>
    <property type="evidence" value="ECO:0007669"/>
    <property type="project" value="InterPro"/>
</dbReference>
<dbReference type="EMBL" id="UYRU01096945">
    <property type="protein sequence ID" value="VDN39876.1"/>
    <property type="molecule type" value="Genomic_DNA"/>
</dbReference>
<name>A0A3P7R9X2_DIBLA</name>
<dbReference type="GO" id="GO:0033540">
    <property type="term" value="P:fatty acid beta-oxidation using acyl-CoA oxidase"/>
    <property type="evidence" value="ECO:0007669"/>
    <property type="project" value="TreeGrafter"/>
</dbReference>
<keyword evidence="2" id="KW-0285">Flavoprotein</keyword>
<dbReference type="GO" id="GO:0055088">
    <property type="term" value="P:lipid homeostasis"/>
    <property type="evidence" value="ECO:0007669"/>
    <property type="project" value="TreeGrafter"/>
</dbReference>
<evidence type="ECO:0000256" key="2">
    <source>
        <dbReference type="ARBA" id="ARBA00022630"/>
    </source>
</evidence>
<dbReference type="InterPro" id="IPR009100">
    <property type="entry name" value="AcylCoA_DH/oxidase_NM_dom_sf"/>
</dbReference>
<comment type="cofactor">
    <cofactor evidence="1">
        <name>FAD</name>
        <dbReference type="ChEBI" id="CHEBI:57692"/>
    </cofactor>
</comment>
<dbReference type="Gene3D" id="2.40.110.10">
    <property type="entry name" value="Butyryl-CoA Dehydrogenase, subunit A, domain 2"/>
    <property type="match status" value="1"/>
</dbReference>
<dbReference type="InterPro" id="IPR046373">
    <property type="entry name" value="Acyl-CoA_Oxase/DH_mid-dom_sf"/>
</dbReference>
<dbReference type="GO" id="GO:0005777">
    <property type="term" value="C:peroxisome"/>
    <property type="evidence" value="ECO:0007669"/>
    <property type="project" value="InterPro"/>
</dbReference>
<dbReference type="GO" id="GO:0071949">
    <property type="term" value="F:FAD binding"/>
    <property type="evidence" value="ECO:0007669"/>
    <property type="project" value="InterPro"/>
</dbReference>
<dbReference type="SUPFAM" id="SSF56645">
    <property type="entry name" value="Acyl-CoA dehydrogenase NM domain-like"/>
    <property type="match status" value="1"/>
</dbReference>
<dbReference type="AlphaFoldDB" id="A0A3P7R9X2"/>
<dbReference type="GO" id="GO:0005504">
    <property type="term" value="F:fatty acid binding"/>
    <property type="evidence" value="ECO:0007669"/>
    <property type="project" value="TreeGrafter"/>
</dbReference>
<evidence type="ECO:0000313" key="5">
    <source>
        <dbReference type="Proteomes" id="UP000281553"/>
    </source>
</evidence>
<dbReference type="PANTHER" id="PTHR10909">
    <property type="entry name" value="ELECTRON TRANSPORT OXIDOREDUCTASE"/>
    <property type="match status" value="1"/>
</dbReference>
<keyword evidence="3" id="KW-0274">FAD</keyword>
<evidence type="ECO:0000313" key="4">
    <source>
        <dbReference type="EMBL" id="VDN39876.1"/>
    </source>
</evidence>
<evidence type="ECO:0000256" key="3">
    <source>
        <dbReference type="ARBA" id="ARBA00022827"/>
    </source>
</evidence>
<dbReference type="Proteomes" id="UP000281553">
    <property type="component" value="Unassembled WGS sequence"/>
</dbReference>
<gene>
    <name evidence="4" type="ORF">DILT_LOCUS18046</name>
</gene>
<accession>A0A3P7R9X2</accession>
<organism evidence="4 5">
    <name type="scientific">Dibothriocephalus latus</name>
    <name type="common">Fish tapeworm</name>
    <name type="synonym">Diphyllobothrium latum</name>
    <dbReference type="NCBI Taxonomy" id="60516"/>
    <lineage>
        <taxon>Eukaryota</taxon>
        <taxon>Metazoa</taxon>
        <taxon>Spiralia</taxon>
        <taxon>Lophotrochozoa</taxon>
        <taxon>Platyhelminthes</taxon>
        <taxon>Cestoda</taxon>
        <taxon>Eucestoda</taxon>
        <taxon>Diphyllobothriidea</taxon>
        <taxon>Diphyllobothriidae</taxon>
        <taxon>Dibothriocephalus</taxon>
    </lineage>
</organism>
<sequence>MPGVSIEEMGSKMGLNGVDNARLNFANVRVPRDALLDRYSSVSPDGQYMSSIGGGIRSRFLKVADQLLSGRICIASMCMSIAQARQKTGDVIGRNS</sequence>
<reference evidence="4 5" key="1">
    <citation type="submission" date="2018-11" db="EMBL/GenBank/DDBJ databases">
        <authorList>
            <consortium name="Pathogen Informatics"/>
        </authorList>
    </citation>
    <scope>NUCLEOTIDE SEQUENCE [LARGE SCALE GENOMIC DNA]</scope>
</reference>
<dbReference type="PANTHER" id="PTHR10909:SF382">
    <property type="entry name" value="ACYL-COENZYME A OXIDASE"/>
    <property type="match status" value="1"/>
</dbReference>
<proteinExistence type="predicted"/>
<keyword evidence="5" id="KW-1185">Reference proteome</keyword>
<evidence type="ECO:0000256" key="1">
    <source>
        <dbReference type="ARBA" id="ARBA00001974"/>
    </source>
</evidence>
<dbReference type="InterPro" id="IPR012258">
    <property type="entry name" value="Acyl-CoA_oxidase"/>
</dbReference>
<dbReference type="OrthoDB" id="538336at2759"/>